<dbReference type="OrthoDB" id="6278666at2759"/>
<gene>
    <name evidence="2" type="ORF">TTAC_LOCUS10592</name>
</gene>
<name>A0A0R3XAN2_HYDTA</name>
<dbReference type="AlphaFoldDB" id="A0A0R3XAN2"/>
<evidence type="ECO:0000313" key="2">
    <source>
        <dbReference type="EMBL" id="VDM35572.1"/>
    </source>
</evidence>
<protein>
    <submittedName>
        <fullName evidence="4">40S ribosomal protein S19-binding protein 1</fullName>
    </submittedName>
</protein>
<reference evidence="2 3" key="2">
    <citation type="submission" date="2018-11" db="EMBL/GenBank/DDBJ databases">
        <authorList>
            <consortium name="Pathogen Informatics"/>
        </authorList>
    </citation>
    <scope>NUCLEOTIDE SEQUENCE [LARGE SCALE GENOMIC DNA]</scope>
</reference>
<feature type="compositionally biased region" description="Basic residues" evidence="1">
    <location>
        <begin position="54"/>
        <end position="66"/>
    </location>
</feature>
<keyword evidence="3" id="KW-1185">Reference proteome</keyword>
<dbReference type="EMBL" id="UYWX01021911">
    <property type="protein sequence ID" value="VDM35572.1"/>
    <property type="molecule type" value="Genomic_DNA"/>
</dbReference>
<feature type="region of interest" description="Disordered" evidence="1">
    <location>
        <begin position="52"/>
        <end position="86"/>
    </location>
</feature>
<evidence type="ECO:0000256" key="1">
    <source>
        <dbReference type="SAM" id="MobiDB-lite"/>
    </source>
</evidence>
<evidence type="ECO:0000313" key="3">
    <source>
        <dbReference type="Proteomes" id="UP000274429"/>
    </source>
</evidence>
<dbReference type="WBParaSite" id="TTAC_0001060901-mRNA-1">
    <property type="protein sequence ID" value="TTAC_0001060901-mRNA-1"/>
    <property type="gene ID" value="TTAC_0001060901"/>
</dbReference>
<evidence type="ECO:0000313" key="4">
    <source>
        <dbReference type="WBParaSite" id="TTAC_0001060901-mRNA-1"/>
    </source>
</evidence>
<dbReference type="Proteomes" id="UP000274429">
    <property type="component" value="Unassembled WGS sequence"/>
</dbReference>
<reference evidence="4" key="1">
    <citation type="submission" date="2017-02" db="UniProtKB">
        <authorList>
            <consortium name="WormBaseParasite"/>
        </authorList>
    </citation>
    <scope>IDENTIFICATION</scope>
</reference>
<sequence>MSLKNALREVSLSLVEEEINSEKAKDSEKGILRFRKTLQGSGDVRKYGQVKFQRNQRRKRISKNRSWKQFASSTGLRAPPRKKSKDAIMGTVRPREDLVNLGKSILRSRRKLLDPGPPPQVKRKRKSLFQEKDFRKLGQDLRTLFCS</sequence>
<accession>A0A0R3XAN2</accession>
<proteinExistence type="predicted"/>
<organism evidence="4">
    <name type="scientific">Hydatigena taeniaeformis</name>
    <name type="common">Feline tapeworm</name>
    <name type="synonym">Taenia taeniaeformis</name>
    <dbReference type="NCBI Taxonomy" id="6205"/>
    <lineage>
        <taxon>Eukaryota</taxon>
        <taxon>Metazoa</taxon>
        <taxon>Spiralia</taxon>
        <taxon>Lophotrochozoa</taxon>
        <taxon>Platyhelminthes</taxon>
        <taxon>Cestoda</taxon>
        <taxon>Eucestoda</taxon>
        <taxon>Cyclophyllidea</taxon>
        <taxon>Taeniidae</taxon>
        <taxon>Hydatigera</taxon>
    </lineage>
</organism>